<evidence type="ECO:0000313" key="2">
    <source>
        <dbReference type="EMBL" id="RAW02287.1"/>
    </source>
</evidence>
<accession>A0A364Y7B4</accession>
<dbReference type="InterPro" id="IPR036390">
    <property type="entry name" value="WH_DNA-bd_sf"/>
</dbReference>
<dbReference type="Proteomes" id="UP000251889">
    <property type="component" value="Unassembled WGS sequence"/>
</dbReference>
<keyword evidence="3" id="KW-1185">Reference proteome</keyword>
<dbReference type="Pfam" id="PF21906">
    <property type="entry name" value="WHD_NrtR"/>
    <property type="match status" value="1"/>
</dbReference>
<gene>
    <name evidence="2" type="ORF">DQQ10_07060</name>
</gene>
<dbReference type="InterPro" id="IPR036388">
    <property type="entry name" value="WH-like_DNA-bd_sf"/>
</dbReference>
<dbReference type="RefSeq" id="WP_112746110.1">
    <property type="nucleotide sequence ID" value="NZ_QMFY01000002.1"/>
</dbReference>
<dbReference type="PROSITE" id="PS51462">
    <property type="entry name" value="NUDIX"/>
    <property type="match status" value="1"/>
</dbReference>
<dbReference type="SUPFAM" id="SSF55811">
    <property type="entry name" value="Nudix"/>
    <property type="match status" value="1"/>
</dbReference>
<protein>
    <submittedName>
        <fullName evidence="2">DNA mismatch repair protein MutT</fullName>
    </submittedName>
</protein>
<feature type="domain" description="Nudix hydrolase" evidence="1">
    <location>
        <begin position="11"/>
        <end position="144"/>
    </location>
</feature>
<dbReference type="CDD" id="cd18873">
    <property type="entry name" value="NUDIX_NadM_like"/>
    <property type="match status" value="1"/>
</dbReference>
<dbReference type="EMBL" id="QMFY01000002">
    <property type="protein sequence ID" value="RAW02287.1"/>
    <property type="molecule type" value="Genomic_DNA"/>
</dbReference>
<dbReference type="SUPFAM" id="SSF46785">
    <property type="entry name" value="Winged helix' DNA-binding domain"/>
    <property type="match status" value="1"/>
</dbReference>
<reference evidence="2 3" key="1">
    <citation type="submission" date="2018-06" db="EMBL/GenBank/DDBJ databases">
        <title>Chryseolinea flavus sp. nov., a member of the phylum Bacteroidetes isolated from soil.</title>
        <authorList>
            <person name="Li Y."/>
            <person name="Wang J."/>
        </authorList>
    </citation>
    <scope>NUCLEOTIDE SEQUENCE [LARGE SCALE GENOMIC DNA]</scope>
    <source>
        <strain evidence="2 3">SDU1-6</strain>
    </source>
</reference>
<dbReference type="Pfam" id="PF00293">
    <property type="entry name" value="NUDIX"/>
    <property type="match status" value="1"/>
</dbReference>
<dbReference type="AlphaFoldDB" id="A0A364Y7B4"/>
<evidence type="ECO:0000313" key="3">
    <source>
        <dbReference type="Proteomes" id="UP000251889"/>
    </source>
</evidence>
<dbReference type="Gene3D" id="3.90.79.10">
    <property type="entry name" value="Nucleoside Triphosphate Pyrophosphohydrolase"/>
    <property type="match status" value="1"/>
</dbReference>
<dbReference type="InterPro" id="IPR054105">
    <property type="entry name" value="WHD_NrtR"/>
</dbReference>
<dbReference type="PANTHER" id="PTHR43736:SF4">
    <property type="entry name" value="SLR1690 PROTEIN"/>
    <property type="match status" value="1"/>
</dbReference>
<dbReference type="PANTHER" id="PTHR43736">
    <property type="entry name" value="ADP-RIBOSE PYROPHOSPHATASE"/>
    <property type="match status" value="1"/>
</dbReference>
<dbReference type="OrthoDB" id="9786141at2"/>
<organism evidence="2 3">
    <name type="scientific">Pseudochryseolinea flava</name>
    <dbReference type="NCBI Taxonomy" id="2059302"/>
    <lineage>
        <taxon>Bacteria</taxon>
        <taxon>Pseudomonadati</taxon>
        <taxon>Bacteroidota</taxon>
        <taxon>Cytophagia</taxon>
        <taxon>Cytophagales</taxon>
        <taxon>Fulvivirgaceae</taxon>
        <taxon>Pseudochryseolinea</taxon>
    </lineage>
</organism>
<name>A0A364Y7B4_9BACT</name>
<evidence type="ECO:0000259" key="1">
    <source>
        <dbReference type="PROSITE" id="PS51462"/>
    </source>
</evidence>
<sequence length="229" mass="26381">MAADSYHQTSKIQIAVDCIIFGFDGAALKVLLIKRGFEPEFGKWSLMGGFLMKNETAEDAANRVLHFLTGLKDVYMEQLHTFSALNRDCAARVISIAYFALIDINEYSEQMQRDHEAKWFPIDDVPGLIFDHNLMIAKARDLLRMKVASHPLGFELLPEKFTIPQLRILYESIYATTLDKRNFQKKILSLGILHRLDEKEKESSKKGAFLYVFDHVKYNRLQSGELKFI</sequence>
<dbReference type="InterPro" id="IPR015797">
    <property type="entry name" value="NUDIX_hydrolase-like_dom_sf"/>
</dbReference>
<dbReference type="InterPro" id="IPR000086">
    <property type="entry name" value="NUDIX_hydrolase_dom"/>
</dbReference>
<dbReference type="Gene3D" id="1.10.10.10">
    <property type="entry name" value="Winged helix-like DNA-binding domain superfamily/Winged helix DNA-binding domain"/>
    <property type="match status" value="1"/>
</dbReference>
<comment type="caution">
    <text evidence="2">The sequence shown here is derived from an EMBL/GenBank/DDBJ whole genome shotgun (WGS) entry which is preliminary data.</text>
</comment>
<proteinExistence type="predicted"/>